<proteinExistence type="inferred from homology"/>
<evidence type="ECO:0000256" key="3">
    <source>
        <dbReference type="ARBA" id="ARBA00022296"/>
    </source>
</evidence>
<dbReference type="NCBIfam" id="NF001464">
    <property type="entry name" value="PRK00321.1-5"/>
    <property type="match status" value="1"/>
</dbReference>
<evidence type="ECO:0000256" key="7">
    <source>
        <dbReference type="SAM" id="MobiDB-lite"/>
    </source>
</evidence>
<organism evidence="8 9">
    <name type="scientific">Craterilacuibacter sinensis</name>
    <dbReference type="NCBI Taxonomy" id="2686017"/>
    <lineage>
        <taxon>Bacteria</taxon>
        <taxon>Pseudomonadati</taxon>
        <taxon>Pseudomonadota</taxon>
        <taxon>Betaproteobacteria</taxon>
        <taxon>Neisseriales</taxon>
        <taxon>Neisseriaceae</taxon>
        <taxon>Craterilacuibacter</taxon>
    </lineage>
</organism>
<evidence type="ECO:0000256" key="1">
    <source>
        <dbReference type="ARBA" id="ARBA00004453"/>
    </source>
</evidence>
<dbReference type="PANTHER" id="PTHR38103:SF1">
    <property type="entry name" value="RECOMBINATION-ASSOCIATED PROTEIN RDGC"/>
    <property type="match status" value="1"/>
</dbReference>
<accession>A0A845BG75</accession>
<reference evidence="8 9" key="1">
    <citation type="submission" date="2019-12" db="EMBL/GenBank/DDBJ databases">
        <title>Neisseriaceae gen. nov. sp. Genome sequencing and assembly.</title>
        <authorList>
            <person name="Liu Z."/>
            <person name="Li A."/>
        </authorList>
    </citation>
    <scope>NUCLEOTIDE SEQUENCE [LARGE SCALE GENOMIC DNA]</scope>
    <source>
        <strain evidence="8 9">B2N2-7</strain>
    </source>
</reference>
<dbReference type="Proteomes" id="UP000467214">
    <property type="component" value="Unassembled WGS sequence"/>
</dbReference>
<evidence type="ECO:0000313" key="8">
    <source>
        <dbReference type="EMBL" id="MXR35747.1"/>
    </source>
</evidence>
<name>A0A845BG75_9NEIS</name>
<evidence type="ECO:0000256" key="5">
    <source>
        <dbReference type="ARBA" id="ARBA00023172"/>
    </source>
</evidence>
<evidence type="ECO:0000256" key="4">
    <source>
        <dbReference type="ARBA" id="ARBA00022490"/>
    </source>
</evidence>
<dbReference type="EMBL" id="WSSB01000001">
    <property type="protein sequence ID" value="MXR35747.1"/>
    <property type="molecule type" value="Genomic_DNA"/>
</dbReference>
<dbReference type="GO" id="GO:0006310">
    <property type="term" value="P:DNA recombination"/>
    <property type="evidence" value="ECO:0007669"/>
    <property type="project" value="UniProtKB-UniRule"/>
</dbReference>
<keyword evidence="9" id="KW-1185">Reference proteome</keyword>
<dbReference type="AlphaFoldDB" id="A0A845BG75"/>
<evidence type="ECO:0000313" key="9">
    <source>
        <dbReference type="Proteomes" id="UP000467214"/>
    </source>
</evidence>
<dbReference type="InterPro" id="IPR007476">
    <property type="entry name" value="RdgC"/>
</dbReference>
<dbReference type="GO" id="GO:0005737">
    <property type="term" value="C:cytoplasm"/>
    <property type="evidence" value="ECO:0007669"/>
    <property type="project" value="UniProtKB-UniRule"/>
</dbReference>
<dbReference type="Pfam" id="PF04381">
    <property type="entry name" value="RdgC"/>
    <property type="match status" value="1"/>
</dbReference>
<feature type="compositionally biased region" description="Polar residues" evidence="7">
    <location>
        <begin position="303"/>
        <end position="323"/>
    </location>
</feature>
<protein>
    <recommendedName>
        <fullName evidence="3 6">Recombination-associated protein RdgC</fullName>
    </recommendedName>
</protein>
<dbReference type="HAMAP" id="MF_00194">
    <property type="entry name" value="RdgC"/>
    <property type="match status" value="1"/>
</dbReference>
<keyword evidence="4 6" id="KW-0963">Cytoplasm</keyword>
<gene>
    <name evidence="6 8" type="primary">rdgC</name>
    <name evidence="8" type="ORF">GQF02_01950</name>
</gene>
<keyword evidence="5 6" id="KW-0233">DNA recombination</keyword>
<dbReference type="PANTHER" id="PTHR38103">
    <property type="entry name" value="RECOMBINATION-ASSOCIATED PROTEIN RDGC"/>
    <property type="match status" value="1"/>
</dbReference>
<dbReference type="GO" id="GO:0009295">
    <property type="term" value="C:nucleoid"/>
    <property type="evidence" value="ECO:0007669"/>
    <property type="project" value="UniProtKB-SubCell"/>
</dbReference>
<comment type="function">
    <text evidence="6">May be involved in recombination.</text>
</comment>
<comment type="subcellular location">
    <subcellularLocation>
        <location evidence="1 6">Cytoplasm</location>
        <location evidence="1 6">Nucleoid</location>
    </subcellularLocation>
</comment>
<feature type="region of interest" description="Disordered" evidence="7">
    <location>
        <begin position="297"/>
        <end position="334"/>
    </location>
</feature>
<evidence type="ECO:0000256" key="2">
    <source>
        <dbReference type="ARBA" id="ARBA00008657"/>
    </source>
</evidence>
<comment type="similarity">
    <text evidence="2 6">Belongs to the RdgC family.</text>
</comment>
<evidence type="ECO:0000256" key="6">
    <source>
        <dbReference type="HAMAP-Rule" id="MF_00194"/>
    </source>
</evidence>
<comment type="caution">
    <text evidence="8">The sequence shown here is derived from an EMBL/GenBank/DDBJ whole genome shotgun (WGS) entry which is preliminary data.</text>
</comment>
<sequence length="334" mass="37217">MWFKQLSFYRLSENSIPSTGKLSEVLEKRPFSHCMGLDWFSEGWVPPAGFLVDPVYPVRDCLMVALKREDKVLPAGVIRDFLDAKISEIENTELRKIGRKEKLELKEQITDDLLPRAFTRSGRLTAYLDTRRQWLMVDSGTASKAEALVSQLRDALPPFPAALPRTKLAPHTAMTSWVADGEAPYGFELDAECELKDPGENGAIIRCTRMDLTSDDIKQHIANGMLVTRVGLIWRERVRFVLTDALQLKRIQFLDVLQEEASGAGDDMESLFEATFTLMSEELGDIVEALVESLDGLTDEQLEATSQPVATPANPETGSTPSTPDGGDDDVPWN</sequence>
<dbReference type="RefSeq" id="WP_160794437.1">
    <property type="nucleotide sequence ID" value="NZ_WSSB01000001.1"/>
</dbReference>